<proteinExistence type="predicted"/>
<name>A0ABW3TTN0_9BACL</name>
<feature type="region of interest" description="Disordered" evidence="1">
    <location>
        <begin position="199"/>
        <end position="226"/>
    </location>
</feature>
<organism evidence="3 4">
    <name type="scientific">Sporosarcina contaminans</name>
    <dbReference type="NCBI Taxonomy" id="633403"/>
    <lineage>
        <taxon>Bacteria</taxon>
        <taxon>Bacillati</taxon>
        <taxon>Bacillota</taxon>
        <taxon>Bacilli</taxon>
        <taxon>Bacillales</taxon>
        <taxon>Caryophanaceae</taxon>
        <taxon>Sporosarcina</taxon>
    </lineage>
</organism>
<protein>
    <recommendedName>
        <fullName evidence="5">Pilus assembly protein PilO</fullName>
    </recommendedName>
</protein>
<accession>A0ABW3TTN0</accession>
<keyword evidence="2" id="KW-1133">Transmembrane helix</keyword>
<evidence type="ECO:0000256" key="2">
    <source>
        <dbReference type="SAM" id="Phobius"/>
    </source>
</evidence>
<dbReference type="RefSeq" id="WP_381479705.1">
    <property type="nucleotide sequence ID" value="NZ_JBHTLT010000014.1"/>
</dbReference>
<keyword evidence="2" id="KW-0812">Transmembrane</keyword>
<dbReference type="Proteomes" id="UP001597231">
    <property type="component" value="Unassembled WGS sequence"/>
</dbReference>
<reference evidence="4" key="1">
    <citation type="journal article" date="2019" name="Int. J. Syst. Evol. Microbiol.">
        <title>The Global Catalogue of Microorganisms (GCM) 10K type strain sequencing project: providing services to taxonomists for standard genome sequencing and annotation.</title>
        <authorList>
            <consortium name="The Broad Institute Genomics Platform"/>
            <consortium name="The Broad Institute Genome Sequencing Center for Infectious Disease"/>
            <person name="Wu L."/>
            <person name="Ma J."/>
        </authorList>
    </citation>
    <scope>NUCLEOTIDE SEQUENCE [LARGE SCALE GENOMIC DNA]</scope>
    <source>
        <strain evidence="4">CCUG 53915</strain>
    </source>
</reference>
<keyword evidence="2" id="KW-0472">Membrane</keyword>
<feature type="compositionally biased region" description="Basic and acidic residues" evidence="1">
    <location>
        <begin position="199"/>
        <end position="213"/>
    </location>
</feature>
<gene>
    <name evidence="3" type="ORF">ACFQ38_02500</name>
</gene>
<evidence type="ECO:0000313" key="3">
    <source>
        <dbReference type="EMBL" id="MFD1204000.1"/>
    </source>
</evidence>
<feature type="transmembrane region" description="Helical" evidence="2">
    <location>
        <begin position="12"/>
        <end position="30"/>
    </location>
</feature>
<evidence type="ECO:0008006" key="5">
    <source>
        <dbReference type="Google" id="ProtNLM"/>
    </source>
</evidence>
<comment type="caution">
    <text evidence="3">The sequence shown here is derived from an EMBL/GenBank/DDBJ whole genome shotgun (WGS) entry which is preliminary data.</text>
</comment>
<evidence type="ECO:0000256" key="1">
    <source>
        <dbReference type="SAM" id="MobiDB-lite"/>
    </source>
</evidence>
<evidence type="ECO:0000313" key="4">
    <source>
        <dbReference type="Proteomes" id="UP001597231"/>
    </source>
</evidence>
<keyword evidence="4" id="KW-1185">Reference proteome</keyword>
<sequence length="226" mass="25963">MNKLSKRQKEQFLVVFSALFLLSIVLFSYFKLYSPAKSENELVQQAVVNERDILFALQRQSAQKQPKDFESSRLLQQQIPVKPLEELVALQIGKAEVKSDLIIQEINFTVDEPIAVDLPEEAKNVKQLIAEVVVRSDDYAKIDRFLEEMESMERIFVVSAIELRLTEEQSSLEKIDKPMDLTISFQAFYRPDLINLEQDSPKVDAPHPAEKIDPTPYNVIKDGDVH</sequence>
<dbReference type="EMBL" id="JBHTLT010000014">
    <property type="protein sequence ID" value="MFD1204000.1"/>
    <property type="molecule type" value="Genomic_DNA"/>
</dbReference>